<comment type="caution">
    <text evidence="3">The sequence shown here is derived from an EMBL/GenBank/DDBJ whole genome shotgun (WGS) entry which is preliminary data.</text>
</comment>
<dbReference type="InterPro" id="IPR051159">
    <property type="entry name" value="Hexapeptide_acetyltransf"/>
</dbReference>
<keyword evidence="4" id="KW-1185">Reference proteome</keyword>
<dbReference type="InterPro" id="IPR011004">
    <property type="entry name" value="Trimer_LpxA-like_sf"/>
</dbReference>
<comment type="similarity">
    <text evidence="1">Belongs to the transferase hexapeptide repeat family.</text>
</comment>
<keyword evidence="2" id="KW-0808">Transferase</keyword>
<dbReference type="PANTHER" id="PTHR23416:SF23">
    <property type="entry name" value="ACETYLTRANSFERASE C18B11.09C-RELATED"/>
    <property type="match status" value="1"/>
</dbReference>
<name>A0ABN7JRF4_9HYPH</name>
<evidence type="ECO:0000256" key="2">
    <source>
        <dbReference type="ARBA" id="ARBA00022679"/>
    </source>
</evidence>
<dbReference type="PANTHER" id="PTHR23416">
    <property type="entry name" value="SIALIC ACID SYNTHASE-RELATED"/>
    <property type="match status" value="1"/>
</dbReference>
<evidence type="ECO:0000313" key="3">
    <source>
        <dbReference type="EMBL" id="CAD7044326.1"/>
    </source>
</evidence>
<dbReference type="RefSeq" id="WP_142593185.1">
    <property type="nucleotide sequence ID" value="NZ_CABFWF030000013.1"/>
</dbReference>
<organism evidence="3 4">
    <name type="scientific">Pseudorhizobium endolithicum</name>
    <dbReference type="NCBI Taxonomy" id="1191678"/>
    <lineage>
        <taxon>Bacteria</taxon>
        <taxon>Pseudomonadati</taxon>
        <taxon>Pseudomonadota</taxon>
        <taxon>Alphaproteobacteria</taxon>
        <taxon>Hyphomicrobiales</taxon>
        <taxon>Rhizobiaceae</taxon>
        <taxon>Rhizobium/Agrobacterium group</taxon>
        <taxon>Pseudorhizobium</taxon>
    </lineage>
</organism>
<dbReference type="Proteomes" id="UP000606921">
    <property type="component" value="Unassembled WGS sequence"/>
</dbReference>
<dbReference type="EMBL" id="CABFWF030000013">
    <property type="protein sequence ID" value="CAD7044326.1"/>
    <property type="molecule type" value="Genomic_DNA"/>
</dbReference>
<sequence>MRSRYDDPTSRCAAKPLPRFGGPTMTLRSRLMRLSWMCVWKFFASWTPPHFRRWRNMLLRSFGAEIHATAMVHSKAIVWWPGHLSMERYASLGPATICYNVDRITICEFASVSQRAHLCTGSHDIQDSGFPLTTRPIVIEANAWIAAEAFVGPGVVVGEGAVLGARGVTAKPLLPWTVYVGNPAKAVGSRSPQSAAVYALNDAD</sequence>
<dbReference type="SUPFAM" id="SSF51161">
    <property type="entry name" value="Trimeric LpxA-like enzymes"/>
    <property type="match status" value="1"/>
</dbReference>
<accession>A0ABN7JRF4</accession>
<proteinExistence type="inferred from homology"/>
<protein>
    <submittedName>
        <fullName evidence="3">Acetyltransferase</fullName>
    </submittedName>
</protein>
<evidence type="ECO:0000313" key="4">
    <source>
        <dbReference type="Proteomes" id="UP000606921"/>
    </source>
</evidence>
<evidence type="ECO:0000256" key="1">
    <source>
        <dbReference type="ARBA" id="ARBA00007274"/>
    </source>
</evidence>
<gene>
    <name evidence="3" type="primary">bme4</name>
    <name evidence="3" type="ORF">REJC140_03806</name>
</gene>
<dbReference type="Gene3D" id="2.160.10.10">
    <property type="entry name" value="Hexapeptide repeat proteins"/>
    <property type="match status" value="1"/>
</dbReference>
<reference evidence="3 4" key="1">
    <citation type="submission" date="2020-11" db="EMBL/GenBank/DDBJ databases">
        <authorList>
            <person name="Lassalle F."/>
        </authorList>
    </citation>
    <scope>NUCLEOTIDE SEQUENCE [LARGE SCALE GENOMIC DNA]</scope>
    <source>
        <strain evidence="3 4">JC140</strain>
    </source>
</reference>